<protein>
    <submittedName>
        <fullName evidence="1">Uncharacterized protein</fullName>
    </submittedName>
</protein>
<reference evidence="1 2" key="1">
    <citation type="submission" date="2016-09" db="EMBL/GenBank/DDBJ databases">
        <title>Complete Genome Sequence of Streptomyces 5a phage BRock.</title>
        <authorList>
            <person name="Crossman A."/>
            <person name="Baron S."/>
            <person name="Jamdagni P."/>
            <person name="Khatri P."/>
            <person name="Sharma D."/>
            <person name="Pandey M."/>
            <person name="Goyal S."/>
            <person name="Kumar S."/>
            <person name="Phogat A."/>
            <person name="Chawla G."/>
            <person name="Pasricha M."/>
            <person name="Gupta K."/>
            <person name="Bazzad D."/>
            <person name="Aggarwal V."/>
            <person name="Poughat A."/>
            <person name="Singh K."/>
            <person name="Rana P."/>
            <person name="Gautam R."/>
            <person name="Sharma V."/>
            <person name="Tyagi D."/>
            <person name="Shahi A."/>
            <person name="Jangra N."/>
            <person name="Malik M."/>
            <person name="Sidhu P.K."/>
            <person name="Malik S."/>
            <person name="Ghalyan Y."/>
            <person name="Sharma S.S."/>
            <person name="Malik A."/>
            <person name="Chuttani R."/>
            <person name="Bamal N."/>
            <person name="Bhadula D."/>
            <person name="Batra A."/>
            <person name="Temple L."/>
            <person name="Nehra K."/>
        </authorList>
    </citation>
    <scope>NUCLEOTIDE SEQUENCE [LARGE SCALE GENOMIC DNA]</scope>
</reference>
<dbReference type="EMBL" id="KX925554">
    <property type="protein sequence ID" value="APC46281.2"/>
    <property type="molecule type" value="Genomic_DNA"/>
</dbReference>
<dbReference type="GeneID" id="55601433"/>
<name>A0A1J0GVR8_9CAUD</name>
<dbReference type="KEGG" id="vg:55601433"/>
<evidence type="ECO:0000313" key="1">
    <source>
        <dbReference type="EMBL" id="APC46281.2"/>
    </source>
</evidence>
<sequence length="101" mass="11970">MDKLTIARRVATNPNMRALTAKRDRMFNRMRADYGKDFMGLDYANLPVDEAGRDEAYVTEMNTAKEGVNRWTRPERTEYMRLERQIKTYRDMLTAHYANNV</sequence>
<proteinExistence type="predicted"/>
<dbReference type="RefSeq" id="YP_009831744.1">
    <property type="nucleotide sequence ID" value="NC_048650.1"/>
</dbReference>
<evidence type="ECO:0000313" key="2">
    <source>
        <dbReference type="Proteomes" id="UP000224898"/>
    </source>
</evidence>
<dbReference type="Proteomes" id="UP000224898">
    <property type="component" value="Segment"/>
</dbReference>
<organism evidence="1 2">
    <name type="scientific">Streptomyces phage BRock</name>
    <dbReference type="NCBI Taxonomy" id="1913591"/>
    <lineage>
        <taxon>Viruses</taxon>
        <taxon>Duplodnaviria</taxon>
        <taxon>Heunggongvirae</taxon>
        <taxon>Uroviricota</taxon>
        <taxon>Caudoviricetes</taxon>
        <taxon>Borockvirus</taxon>
        <taxon>Borockvirus brock</taxon>
    </lineage>
</organism>
<keyword evidence="2" id="KW-1185">Reference proteome</keyword>
<accession>A0A1J0GVR8</accession>